<dbReference type="RefSeq" id="WP_255875395.1">
    <property type="nucleotide sequence ID" value="NZ_JACASI010000034.1"/>
</dbReference>
<evidence type="ECO:0000313" key="1">
    <source>
        <dbReference type="EMBL" id="MCQ3830459.1"/>
    </source>
</evidence>
<protein>
    <recommendedName>
        <fullName evidence="3">Transposase</fullName>
    </recommendedName>
</protein>
<name>A0ABT1P617_9GAMM</name>
<reference evidence="1" key="1">
    <citation type="thesis" date="2020" institute="Technische Universitat Dresden" country="Dresden, Germany">
        <title>The Agarolytic System of Microbulbifer elongatus PORT2, Isolated from Batu Karas, Pangandaran West Java Indonesia.</title>
        <authorList>
            <person name="Anggraeni S.R."/>
        </authorList>
    </citation>
    <scope>NUCLEOTIDE SEQUENCE</scope>
    <source>
        <strain evidence="1">PORT2</strain>
    </source>
</reference>
<accession>A0ABT1P617</accession>
<dbReference type="EMBL" id="JACASI010000034">
    <property type="protein sequence ID" value="MCQ3830459.1"/>
    <property type="molecule type" value="Genomic_DNA"/>
</dbReference>
<sequence>MAEILSEQGFDGLASALKVLLNELMLIQREQYLVPLPLSAQRGVEAYVGVCRGDGNR</sequence>
<comment type="caution">
    <text evidence="1">The sequence shown here is derived from an EMBL/GenBank/DDBJ whole genome shotgun (WGS) entry which is preliminary data.</text>
</comment>
<evidence type="ECO:0000313" key="2">
    <source>
        <dbReference type="Proteomes" id="UP001205566"/>
    </source>
</evidence>
<dbReference type="Proteomes" id="UP001205566">
    <property type="component" value="Unassembled WGS sequence"/>
</dbReference>
<gene>
    <name evidence="1" type="ORF">HXX02_13495</name>
</gene>
<proteinExistence type="predicted"/>
<evidence type="ECO:0008006" key="3">
    <source>
        <dbReference type="Google" id="ProtNLM"/>
    </source>
</evidence>
<organism evidence="1 2">
    <name type="scientific">Microbulbifer elongatus</name>
    <dbReference type="NCBI Taxonomy" id="86173"/>
    <lineage>
        <taxon>Bacteria</taxon>
        <taxon>Pseudomonadati</taxon>
        <taxon>Pseudomonadota</taxon>
        <taxon>Gammaproteobacteria</taxon>
        <taxon>Cellvibrionales</taxon>
        <taxon>Microbulbiferaceae</taxon>
        <taxon>Microbulbifer</taxon>
    </lineage>
</organism>
<keyword evidence="2" id="KW-1185">Reference proteome</keyword>